<feature type="transmembrane region" description="Helical" evidence="1">
    <location>
        <begin position="73"/>
        <end position="92"/>
    </location>
</feature>
<protein>
    <submittedName>
        <fullName evidence="2">Uncharacterized protein</fullName>
    </submittedName>
</protein>
<dbReference type="EMBL" id="MW122883">
    <property type="protein sequence ID" value="QOV09093.1"/>
    <property type="molecule type" value="Genomic_DNA"/>
</dbReference>
<gene>
    <name evidence="3" type="ORF">HULAa32G3_00013</name>
    <name evidence="2" type="ORF">HULAa55C9_00012</name>
</gene>
<sequence length="123" mass="13114">MNLRIILRTGASVFGLSAILLVAAPGLFLELLGLDGTSEPLMWAMRMIGITLVALAGNMWMNSLQGDDEKVRQVGVVMAVSATALGVLTLMIPVPLTWFAIVYSIVGFSFGAAYVIALISSRR</sequence>
<keyword evidence="1" id="KW-0812">Transmembrane</keyword>
<keyword evidence="1" id="KW-0472">Membrane</keyword>
<keyword evidence="1" id="KW-1133">Transmembrane helix</keyword>
<evidence type="ECO:0000313" key="2">
    <source>
        <dbReference type="EMBL" id="QOV08897.1"/>
    </source>
</evidence>
<feature type="transmembrane region" description="Helical" evidence="1">
    <location>
        <begin position="12"/>
        <end position="29"/>
    </location>
</feature>
<accession>A0A871YC49</accession>
<name>A0A871YC49_9ACTN</name>
<reference evidence="2" key="1">
    <citation type="submission" date="2020-10" db="EMBL/GenBank/DDBJ databases">
        <title>Diverse heliorhodopsins detected via functional metagenomics in peat lake Actinobacteria, Chloroflexi and Archaea.</title>
        <authorList>
            <person name="Chazan A."/>
            <person name="Rozenberg A."/>
            <person name="Tahan R."/>
            <person name="Mannen K."/>
            <person name="Nagata T."/>
            <person name="Yaish S."/>
            <person name="Larom S."/>
            <person name="Kandori H."/>
            <person name="Inoue K."/>
            <person name="Beja O."/>
            <person name="Pushkarev A."/>
        </authorList>
    </citation>
    <scope>NUCLEOTIDE SEQUENCE</scope>
</reference>
<feature type="transmembrane region" description="Helical" evidence="1">
    <location>
        <begin position="98"/>
        <end position="119"/>
    </location>
</feature>
<feature type="transmembrane region" description="Helical" evidence="1">
    <location>
        <begin position="41"/>
        <end position="61"/>
    </location>
</feature>
<organism evidence="2">
    <name type="scientific">uncultured Actinomycetes bacterium</name>
    <dbReference type="NCBI Taxonomy" id="152507"/>
    <lineage>
        <taxon>Bacteria</taxon>
        <taxon>Bacillati</taxon>
        <taxon>Actinomycetota</taxon>
        <taxon>Actinomycetes</taxon>
        <taxon>environmental samples</taxon>
    </lineage>
</organism>
<dbReference type="EMBL" id="MW122876">
    <property type="protein sequence ID" value="QOV08897.1"/>
    <property type="molecule type" value="Genomic_DNA"/>
</dbReference>
<evidence type="ECO:0000256" key="1">
    <source>
        <dbReference type="SAM" id="Phobius"/>
    </source>
</evidence>
<proteinExistence type="predicted"/>
<evidence type="ECO:0000313" key="3">
    <source>
        <dbReference type="EMBL" id="QOV09093.1"/>
    </source>
</evidence>
<dbReference type="AlphaFoldDB" id="A0A871YC49"/>